<evidence type="ECO:0000313" key="2">
    <source>
        <dbReference type="Proteomes" id="UP000229692"/>
    </source>
</evidence>
<name>A0A2D1GCU5_9CAUD</name>
<accession>A0A2D1GCU5</accession>
<dbReference type="Proteomes" id="UP000229692">
    <property type="component" value="Segment"/>
</dbReference>
<gene>
    <name evidence="1" type="ORF">SEA_KABLUNA_94</name>
</gene>
<dbReference type="EMBL" id="MF919510">
    <property type="protein sequence ID" value="ATN89613.1"/>
    <property type="molecule type" value="Genomic_DNA"/>
</dbReference>
<reference evidence="1 2" key="1">
    <citation type="submission" date="2017-09" db="EMBL/GenBank/DDBJ databases">
        <authorList>
            <person name="Pope W.H."/>
            <person name="Garlena R.A."/>
            <person name="Russell D.A."/>
            <person name="Jacobs-Sera D."/>
            <person name="Hatfull G.F."/>
        </authorList>
    </citation>
    <scope>NUCLEOTIDE SEQUENCE [LARGE SCALE GENOMIC DNA]</scope>
</reference>
<evidence type="ECO:0000313" key="1">
    <source>
        <dbReference type="EMBL" id="ATN89613.1"/>
    </source>
</evidence>
<sequence length="232" mass="24864">MTHTLAVGDRVTVAVTAATAHLTGHTPRVETGHVFRVESVDRDTAVIAPDYPMLYTAPHQTLVAVADLAPVTHLFTVRRLSALNVRALREAEDAGYLTGVQDITATMVTFYGNTPADVIARLDIARDRLAAVWGTRGHPVASLPAVRRKLDRAARGEGDGAVSAVEIPAREISPHLREIPADEQFYRVMSAGHRERTGHALTGHLVSADGETWHIVRTCCGETVADTAIGAG</sequence>
<proteinExistence type="predicted"/>
<organism evidence="1 2">
    <name type="scientific">Gordonia phage Kabluna</name>
    <dbReference type="NCBI Taxonomy" id="2041511"/>
    <lineage>
        <taxon>Viruses</taxon>
        <taxon>Duplodnaviria</taxon>
        <taxon>Heunggongvirae</taxon>
        <taxon>Uroviricota</taxon>
        <taxon>Caudoviricetes</taxon>
        <taxon>Zierdtviridae</taxon>
        <taxon>Emilbogenvirinae</taxon>
        <taxon>Kablunavirus</taxon>
        <taxon>Kablunavirus kabluna</taxon>
    </lineage>
</organism>
<keyword evidence="2" id="KW-1185">Reference proteome</keyword>
<protein>
    <submittedName>
        <fullName evidence="1">Uncharacterized protein</fullName>
    </submittedName>
</protein>